<dbReference type="RefSeq" id="WP_122103868.1">
    <property type="nucleotide sequence ID" value="NZ_JBHSKV010000001.1"/>
</dbReference>
<dbReference type="Proteomes" id="UP001596145">
    <property type="component" value="Unassembled WGS sequence"/>
</dbReference>
<accession>A0ABD5QMG7</accession>
<gene>
    <name evidence="1" type="ORF">ACFPJA_01860</name>
</gene>
<proteinExistence type="predicted"/>
<comment type="caution">
    <text evidence="1">The sequence shown here is derived from an EMBL/GenBank/DDBJ whole genome shotgun (WGS) entry which is preliminary data.</text>
</comment>
<dbReference type="EMBL" id="JBHSKV010000001">
    <property type="protein sequence ID" value="MFC5133474.1"/>
    <property type="molecule type" value="Genomic_DNA"/>
</dbReference>
<protein>
    <recommendedName>
        <fullName evidence="3">C2H2-type domain-containing protein</fullName>
    </recommendedName>
</protein>
<dbReference type="AlphaFoldDB" id="A0ABD5QMG7"/>
<organism evidence="1 2">
    <name type="scientific">Halorubrum glutamatedens</name>
    <dbReference type="NCBI Taxonomy" id="2707018"/>
    <lineage>
        <taxon>Archaea</taxon>
        <taxon>Methanobacteriati</taxon>
        <taxon>Methanobacteriota</taxon>
        <taxon>Stenosarchaea group</taxon>
        <taxon>Halobacteria</taxon>
        <taxon>Halobacteriales</taxon>
        <taxon>Haloferacaceae</taxon>
        <taxon>Halorubrum</taxon>
    </lineage>
</organism>
<reference evidence="1 2" key="1">
    <citation type="journal article" date="2019" name="Int. J. Syst. Evol. Microbiol.">
        <title>The Global Catalogue of Microorganisms (GCM) 10K type strain sequencing project: providing services to taxonomists for standard genome sequencing and annotation.</title>
        <authorList>
            <consortium name="The Broad Institute Genomics Platform"/>
            <consortium name="The Broad Institute Genome Sequencing Center for Infectious Disease"/>
            <person name="Wu L."/>
            <person name="Ma J."/>
        </authorList>
    </citation>
    <scope>NUCLEOTIDE SEQUENCE [LARGE SCALE GENOMIC DNA]</scope>
    <source>
        <strain evidence="1 2">CGMCC 1.16026</strain>
    </source>
</reference>
<name>A0ABD5QMG7_9EURY</name>
<evidence type="ECO:0000313" key="2">
    <source>
        <dbReference type="Proteomes" id="UP001596145"/>
    </source>
</evidence>
<keyword evidence="2" id="KW-1185">Reference proteome</keyword>
<evidence type="ECO:0000313" key="1">
    <source>
        <dbReference type="EMBL" id="MFC5133474.1"/>
    </source>
</evidence>
<evidence type="ECO:0008006" key="3">
    <source>
        <dbReference type="Google" id="ProtNLM"/>
    </source>
</evidence>
<sequence length="188" mass="20985">MSSRSETADSTTYGHRIIEETPVTAITTYIATSEGEITEHDEEATPDRDHATYRCTCGDSFDTYDEAIDHIETKAHGITWDQLKEISTEAKGTTFYGFECLGLTAHTDCIMWRHETLDIIVYATPGSRDRNAIDIGVRARCGAQEVINDDVPVDDITELTPDQYTTIVDQWLLENLVNASVGDTDDEQ</sequence>